<feature type="domain" description="C2H2-type" evidence="11">
    <location>
        <begin position="590"/>
        <end position="617"/>
    </location>
</feature>
<feature type="domain" description="C2H2-type" evidence="11">
    <location>
        <begin position="500"/>
        <end position="527"/>
    </location>
</feature>
<dbReference type="InterPro" id="IPR013087">
    <property type="entry name" value="Znf_C2H2_type"/>
</dbReference>
<keyword evidence="13" id="KW-1185">Reference proteome</keyword>
<reference evidence="14" key="1">
    <citation type="submission" date="2025-08" db="UniProtKB">
        <authorList>
            <consortium name="RefSeq"/>
        </authorList>
    </citation>
    <scope>IDENTIFICATION</scope>
    <source>
        <tissue evidence="14">White muscle</tissue>
    </source>
</reference>
<sequence>MIQIGQDPVEILKSRMDSLGMRGPSLNQDFLHSVLNAVPRGLTVGPSLANDGQLGLWCVGHALQKGMLLGVENQSNTFDQSEDFTESLMEEAYQTIIKGHLWDRCYWIRFACNARRKDEQNVTVHEVDGSLCLRACKDINPGTELLLWSFLAGPLEHDGSQGGSLTTPGKPRKQVTPRKSREERSPGVNSTEQELKLTEPEEHTEDSDMSTSPLGSTESMMVEEEKSQAGIKRTKPLIYKMKKRCVRDSHSRGEKTMEQNGEVDSGKIIKTERFIPEITNVPCSNEDKLVSPADEPPKSSEEPGNVVRKPQEEQGPQVVRASCRLAAKPRKVHSLVGCIHKRLQGHKNRYLDRQVTLEVTSRVGDENGQACQETDIKGRENIGSDEISKDSDKGGKKDPEELMTAPDLFNIRERRYTCDECDKSFFQLCHLKKHKFTHSDLKPYLCTECGKNYSSQENFRAHLLMHKGERPFKCQQCDKSYGLKRDLKEHEVLHTGERPFVCDICGKAFARRPSLRIHREAHRAKEENYHAPKLRCPVCDKELANSGSLRNHMRLHTGERPYACPHCSKTFRQRGNLLGHLRIHTGEKPYKCNHCNQYFSQVPELRRHLISHTGEVYLCPICGKALRDPHTLRAHERLHTGERPHKCEVCGKAYTMATKLRRHMKSHLEEKPYKCQACGAGYTLMQSLVRHQLSHKKREDRTSGELADALAALESSHSAPARGRPRKTPRKTEVKPWVDVTEENMESQTVVYVQAIEDLAMPNSGEVIVSTYDSYHDNAISSVVIEEGLEQDVGQIQLNENVIEIVVSDSSDKCIVVREHKTHSNLVILQGEDGLSSVAETIEIETGV</sequence>
<feature type="compositionally biased region" description="Polar residues" evidence="10">
    <location>
        <begin position="209"/>
        <end position="219"/>
    </location>
</feature>
<feature type="domain" description="C2H2-type" evidence="11">
    <location>
        <begin position="645"/>
        <end position="672"/>
    </location>
</feature>
<keyword evidence="7" id="KW-0804">Transcription</keyword>
<dbReference type="RefSeq" id="XP_038825674.1">
    <property type="nucleotide sequence ID" value="XM_038969746.1"/>
</dbReference>
<dbReference type="Proteomes" id="UP000808372">
    <property type="component" value="Chromosome 30"/>
</dbReference>
<dbReference type="Gene3D" id="3.30.160.60">
    <property type="entry name" value="Classic Zinc Finger"/>
    <property type="match status" value="10"/>
</dbReference>
<gene>
    <name evidence="14" type="primary">LOC120025258</name>
</gene>
<evidence type="ECO:0000256" key="4">
    <source>
        <dbReference type="ARBA" id="ARBA00022771"/>
    </source>
</evidence>
<keyword evidence="2" id="KW-0479">Metal-binding</keyword>
<feature type="compositionally biased region" description="Basic and acidic residues" evidence="10">
    <location>
        <begin position="285"/>
        <end position="301"/>
    </location>
</feature>
<feature type="compositionally biased region" description="Basic and acidic residues" evidence="10">
    <location>
        <begin position="374"/>
        <end position="400"/>
    </location>
</feature>
<dbReference type="PROSITE" id="PS00028">
    <property type="entry name" value="ZINC_FINGER_C2H2_1"/>
    <property type="match status" value="10"/>
</dbReference>
<name>A0A8U0TS48_SALNM</name>
<feature type="domain" description="C2H2-type" evidence="11">
    <location>
        <begin position="472"/>
        <end position="499"/>
    </location>
</feature>
<evidence type="ECO:0000256" key="9">
    <source>
        <dbReference type="PROSITE-ProRule" id="PRU00042"/>
    </source>
</evidence>
<dbReference type="GO" id="GO:0005634">
    <property type="term" value="C:nucleus"/>
    <property type="evidence" value="ECO:0007669"/>
    <property type="project" value="UniProtKB-SubCell"/>
</dbReference>
<evidence type="ECO:0000256" key="8">
    <source>
        <dbReference type="ARBA" id="ARBA00023242"/>
    </source>
</evidence>
<organism evidence="13 14">
    <name type="scientific">Salvelinus namaycush</name>
    <name type="common">Lake trout</name>
    <name type="synonym">Salmo namaycush</name>
    <dbReference type="NCBI Taxonomy" id="8040"/>
    <lineage>
        <taxon>Eukaryota</taxon>
        <taxon>Metazoa</taxon>
        <taxon>Chordata</taxon>
        <taxon>Craniata</taxon>
        <taxon>Vertebrata</taxon>
        <taxon>Euteleostomi</taxon>
        <taxon>Actinopterygii</taxon>
        <taxon>Neopterygii</taxon>
        <taxon>Teleostei</taxon>
        <taxon>Protacanthopterygii</taxon>
        <taxon>Salmoniformes</taxon>
        <taxon>Salmonidae</taxon>
        <taxon>Salmoninae</taxon>
        <taxon>Salvelinus</taxon>
    </lineage>
</organism>
<dbReference type="SUPFAM" id="SSF57667">
    <property type="entry name" value="beta-beta-alpha zinc fingers"/>
    <property type="match status" value="5"/>
</dbReference>
<evidence type="ECO:0000256" key="10">
    <source>
        <dbReference type="SAM" id="MobiDB-lite"/>
    </source>
</evidence>
<feature type="region of interest" description="Disordered" evidence="10">
    <location>
        <begin position="372"/>
        <end position="401"/>
    </location>
</feature>
<dbReference type="GeneID" id="120025258"/>
<dbReference type="PANTHER" id="PTHR16515:SF66">
    <property type="entry name" value="C2H2-TYPE DOMAIN-CONTAINING PROTEIN"/>
    <property type="match status" value="1"/>
</dbReference>
<dbReference type="FunFam" id="3.30.160.60:FF:001616">
    <property type="entry name" value="zinc finger protein 408 isoform X2"/>
    <property type="match status" value="1"/>
</dbReference>
<feature type="domain" description="SET" evidence="12">
    <location>
        <begin position="40"/>
        <end position="150"/>
    </location>
</feature>
<dbReference type="FunFam" id="3.30.160.60:FF:000446">
    <property type="entry name" value="Zinc finger protein"/>
    <property type="match status" value="1"/>
</dbReference>
<dbReference type="FunFam" id="3.30.160.60:FF:000100">
    <property type="entry name" value="Zinc finger 45-like"/>
    <property type="match status" value="1"/>
</dbReference>
<dbReference type="GO" id="GO:0010468">
    <property type="term" value="P:regulation of gene expression"/>
    <property type="evidence" value="ECO:0007669"/>
    <property type="project" value="TreeGrafter"/>
</dbReference>
<protein>
    <submittedName>
        <fullName evidence="14">Zinc finger protein 408-like isoform X1</fullName>
    </submittedName>
</protein>
<feature type="domain" description="C2H2-type" evidence="11">
    <location>
        <begin position="444"/>
        <end position="471"/>
    </location>
</feature>
<comment type="subcellular location">
    <subcellularLocation>
        <location evidence="1">Nucleus</location>
    </subcellularLocation>
</comment>
<dbReference type="FunFam" id="3.30.160.60:FF:002169">
    <property type="entry name" value="Zgc:174573"/>
    <property type="match status" value="1"/>
</dbReference>
<feature type="region of interest" description="Disordered" evidence="10">
    <location>
        <begin position="283"/>
        <end position="316"/>
    </location>
</feature>
<dbReference type="PANTHER" id="PTHR16515">
    <property type="entry name" value="PR DOMAIN ZINC FINGER PROTEIN"/>
    <property type="match status" value="1"/>
</dbReference>
<evidence type="ECO:0000313" key="13">
    <source>
        <dbReference type="Proteomes" id="UP000808372"/>
    </source>
</evidence>
<dbReference type="InterPro" id="IPR001214">
    <property type="entry name" value="SET_dom"/>
</dbReference>
<keyword evidence="6" id="KW-0805">Transcription regulation</keyword>
<evidence type="ECO:0000256" key="3">
    <source>
        <dbReference type="ARBA" id="ARBA00022737"/>
    </source>
</evidence>
<dbReference type="Gene3D" id="2.170.270.10">
    <property type="entry name" value="SET domain"/>
    <property type="match status" value="1"/>
</dbReference>
<feature type="region of interest" description="Disordered" evidence="10">
    <location>
        <begin position="712"/>
        <end position="733"/>
    </location>
</feature>
<feature type="domain" description="C2H2-type" evidence="11">
    <location>
        <begin position="416"/>
        <end position="443"/>
    </location>
</feature>
<dbReference type="Pfam" id="PF21549">
    <property type="entry name" value="PRDM2_PR"/>
    <property type="match status" value="1"/>
</dbReference>
<keyword evidence="5" id="KW-0862">Zinc</keyword>
<evidence type="ECO:0000256" key="2">
    <source>
        <dbReference type="ARBA" id="ARBA00022723"/>
    </source>
</evidence>
<evidence type="ECO:0000256" key="7">
    <source>
        <dbReference type="ARBA" id="ARBA00023163"/>
    </source>
</evidence>
<feature type="region of interest" description="Disordered" evidence="10">
    <location>
        <begin position="158"/>
        <end position="231"/>
    </location>
</feature>
<evidence type="ECO:0000259" key="12">
    <source>
        <dbReference type="PROSITE" id="PS50280"/>
    </source>
</evidence>
<keyword evidence="4 9" id="KW-0863">Zinc-finger</keyword>
<evidence type="ECO:0000259" key="11">
    <source>
        <dbReference type="PROSITE" id="PS50157"/>
    </source>
</evidence>
<feature type="domain" description="C2H2-type" evidence="11">
    <location>
        <begin position="617"/>
        <end position="644"/>
    </location>
</feature>
<dbReference type="FunFam" id="3.30.160.60:FF:001101">
    <property type="entry name" value="Zinc finger protein 408"/>
    <property type="match status" value="1"/>
</dbReference>
<dbReference type="FunFam" id="3.30.160.60:FF:000849">
    <property type="entry name" value="Zinc finger protein 408"/>
    <property type="match status" value="2"/>
</dbReference>
<dbReference type="FunFam" id="3.30.160.60:FF:001253">
    <property type="entry name" value="Zinc finger protein 408"/>
    <property type="match status" value="1"/>
</dbReference>
<evidence type="ECO:0000256" key="5">
    <source>
        <dbReference type="ARBA" id="ARBA00022833"/>
    </source>
</evidence>
<feature type="domain" description="C2H2-type" evidence="11">
    <location>
        <begin position="673"/>
        <end position="700"/>
    </location>
</feature>
<feature type="compositionally biased region" description="Low complexity" evidence="10">
    <location>
        <begin position="712"/>
        <end position="721"/>
    </location>
</feature>
<evidence type="ECO:0000313" key="14">
    <source>
        <dbReference type="RefSeq" id="XP_038825674.1"/>
    </source>
</evidence>
<dbReference type="GO" id="GO:0008270">
    <property type="term" value="F:zinc ion binding"/>
    <property type="evidence" value="ECO:0007669"/>
    <property type="project" value="UniProtKB-KW"/>
</dbReference>
<dbReference type="Pfam" id="PF00096">
    <property type="entry name" value="zf-C2H2"/>
    <property type="match status" value="7"/>
</dbReference>
<dbReference type="FunFam" id="3.30.160.60:FF:001136">
    <property type="entry name" value="Zinc finger protein 408"/>
    <property type="match status" value="1"/>
</dbReference>
<evidence type="ECO:0000256" key="1">
    <source>
        <dbReference type="ARBA" id="ARBA00004123"/>
    </source>
</evidence>
<evidence type="ECO:0000256" key="6">
    <source>
        <dbReference type="ARBA" id="ARBA00023015"/>
    </source>
</evidence>
<accession>A0A8U0TS48</accession>
<dbReference type="InterPro" id="IPR046341">
    <property type="entry name" value="SET_dom_sf"/>
</dbReference>
<dbReference type="InterPro" id="IPR036236">
    <property type="entry name" value="Znf_C2H2_sf"/>
</dbReference>
<dbReference type="PROSITE" id="PS50280">
    <property type="entry name" value="SET"/>
    <property type="match status" value="1"/>
</dbReference>
<feature type="domain" description="C2H2-type" evidence="11">
    <location>
        <begin position="562"/>
        <end position="589"/>
    </location>
</feature>
<proteinExistence type="predicted"/>
<dbReference type="InterPro" id="IPR050331">
    <property type="entry name" value="Zinc_finger"/>
</dbReference>
<dbReference type="SMART" id="SM00355">
    <property type="entry name" value="ZnF_C2H2"/>
    <property type="match status" value="10"/>
</dbReference>
<dbReference type="FunFam" id="3.30.160.60:FF:002962">
    <property type="entry name" value="Zinc finger domain-containing protein"/>
    <property type="match status" value="1"/>
</dbReference>
<dbReference type="AlphaFoldDB" id="A0A8U0TS48"/>
<dbReference type="PROSITE" id="PS50157">
    <property type="entry name" value="ZINC_FINGER_C2H2_2"/>
    <property type="match status" value="10"/>
</dbReference>
<feature type="domain" description="C2H2-type" evidence="11">
    <location>
        <begin position="534"/>
        <end position="561"/>
    </location>
</feature>
<keyword evidence="3" id="KW-0677">Repeat</keyword>
<dbReference type="KEGG" id="snh:120025258"/>
<keyword evidence="8" id="KW-0539">Nucleus</keyword>